<organism evidence="11 12">
    <name type="scientific">Rhynchospora pubera</name>
    <dbReference type="NCBI Taxonomy" id="906938"/>
    <lineage>
        <taxon>Eukaryota</taxon>
        <taxon>Viridiplantae</taxon>
        <taxon>Streptophyta</taxon>
        <taxon>Embryophyta</taxon>
        <taxon>Tracheophyta</taxon>
        <taxon>Spermatophyta</taxon>
        <taxon>Magnoliopsida</taxon>
        <taxon>Liliopsida</taxon>
        <taxon>Poales</taxon>
        <taxon>Cyperaceae</taxon>
        <taxon>Cyperoideae</taxon>
        <taxon>Rhynchosporeae</taxon>
        <taxon>Rhynchospora</taxon>
    </lineage>
</organism>
<evidence type="ECO:0000256" key="2">
    <source>
        <dbReference type="ARBA" id="ARBA00022614"/>
    </source>
</evidence>
<dbReference type="GO" id="GO:0043531">
    <property type="term" value="F:ADP binding"/>
    <property type="evidence" value="ECO:0007669"/>
    <property type="project" value="InterPro"/>
</dbReference>
<evidence type="ECO:0000313" key="11">
    <source>
        <dbReference type="EMBL" id="KAJ4787823.1"/>
    </source>
</evidence>
<reference evidence="11" key="1">
    <citation type="submission" date="2022-08" db="EMBL/GenBank/DDBJ databases">
        <authorList>
            <person name="Marques A."/>
        </authorList>
    </citation>
    <scope>NUCLEOTIDE SEQUENCE</scope>
    <source>
        <strain evidence="11">RhyPub2mFocal</strain>
        <tissue evidence="11">Leaves</tissue>
    </source>
</reference>
<dbReference type="PRINTS" id="PR00364">
    <property type="entry name" value="DISEASERSIST"/>
</dbReference>
<keyword evidence="2" id="KW-0433">Leucine-rich repeat</keyword>
<proteinExistence type="inferred from homology"/>
<accession>A0AAV8FAF6</accession>
<dbReference type="GO" id="GO:0051707">
    <property type="term" value="P:response to other organism"/>
    <property type="evidence" value="ECO:0007669"/>
    <property type="project" value="UniProtKB-ARBA"/>
</dbReference>
<comment type="caution">
    <text evidence="11">The sequence shown here is derived from an EMBL/GenBank/DDBJ whole genome shotgun (WGS) entry which is preliminary data.</text>
</comment>
<keyword evidence="4" id="KW-0547">Nucleotide-binding</keyword>
<dbReference type="AlphaFoldDB" id="A0AAV8FAF6"/>
<gene>
    <name evidence="11" type="ORF">LUZ62_039069</name>
</gene>
<evidence type="ECO:0000256" key="4">
    <source>
        <dbReference type="ARBA" id="ARBA00022741"/>
    </source>
</evidence>
<dbReference type="Proteomes" id="UP001140206">
    <property type="component" value="Chromosome 2"/>
</dbReference>
<dbReference type="InterPro" id="IPR002182">
    <property type="entry name" value="NB-ARC"/>
</dbReference>
<dbReference type="InterPro" id="IPR041118">
    <property type="entry name" value="Rx_N"/>
</dbReference>
<evidence type="ECO:0000259" key="7">
    <source>
        <dbReference type="Pfam" id="PF00931"/>
    </source>
</evidence>
<evidence type="ECO:0000256" key="6">
    <source>
        <dbReference type="ARBA" id="ARBA00022840"/>
    </source>
</evidence>
<dbReference type="PANTHER" id="PTHR36766:SF40">
    <property type="entry name" value="DISEASE RESISTANCE PROTEIN RGA3"/>
    <property type="match status" value="1"/>
</dbReference>
<dbReference type="InterPro" id="IPR058922">
    <property type="entry name" value="WHD_DRP"/>
</dbReference>
<evidence type="ECO:0000313" key="12">
    <source>
        <dbReference type="Proteomes" id="UP001140206"/>
    </source>
</evidence>
<dbReference type="GO" id="GO:0005524">
    <property type="term" value="F:ATP binding"/>
    <property type="evidence" value="ECO:0007669"/>
    <property type="project" value="UniProtKB-KW"/>
</dbReference>
<protein>
    <submittedName>
        <fullName evidence="11">Disease resistance protein RGA2</fullName>
    </submittedName>
</protein>
<evidence type="ECO:0000256" key="1">
    <source>
        <dbReference type="ARBA" id="ARBA00008894"/>
    </source>
</evidence>
<dbReference type="Gene3D" id="3.80.10.10">
    <property type="entry name" value="Ribonuclease Inhibitor"/>
    <property type="match status" value="4"/>
</dbReference>
<dbReference type="EMBL" id="JAMFTS010000002">
    <property type="protein sequence ID" value="KAJ4787823.1"/>
    <property type="molecule type" value="Genomic_DNA"/>
</dbReference>
<feature type="domain" description="Disease resistance N-terminal" evidence="8">
    <location>
        <begin position="21"/>
        <end position="108"/>
    </location>
</feature>
<dbReference type="Pfam" id="PF23559">
    <property type="entry name" value="WHD_DRP"/>
    <property type="match status" value="1"/>
</dbReference>
<keyword evidence="6" id="KW-0067">ATP-binding</keyword>
<evidence type="ECO:0000259" key="8">
    <source>
        <dbReference type="Pfam" id="PF18052"/>
    </source>
</evidence>
<dbReference type="Gene3D" id="1.20.5.4130">
    <property type="match status" value="1"/>
</dbReference>
<feature type="domain" description="R13L1/DRL21-like LRR repeat region" evidence="10">
    <location>
        <begin position="712"/>
        <end position="836"/>
    </location>
</feature>
<comment type="similarity">
    <text evidence="1">Belongs to the disease resistance NB-LRR family.</text>
</comment>
<dbReference type="PANTHER" id="PTHR36766">
    <property type="entry name" value="PLANT BROAD-SPECTRUM MILDEW RESISTANCE PROTEIN RPW8"/>
    <property type="match status" value="1"/>
</dbReference>
<dbReference type="InterPro" id="IPR036388">
    <property type="entry name" value="WH-like_DNA-bd_sf"/>
</dbReference>
<dbReference type="Gene3D" id="1.10.10.10">
    <property type="entry name" value="Winged helix-like DNA-binding domain superfamily/Winged helix DNA-binding domain"/>
    <property type="match status" value="1"/>
</dbReference>
<dbReference type="InterPro" id="IPR027417">
    <property type="entry name" value="P-loop_NTPase"/>
</dbReference>
<evidence type="ECO:0000256" key="3">
    <source>
        <dbReference type="ARBA" id="ARBA00022737"/>
    </source>
</evidence>
<dbReference type="Pfam" id="PF00931">
    <property type="entry name" value="NB-ARC"/>
    <property type="match status" value="1"/>
</dbReference>
<dbReference type="SUPFAM" id="SSF52540">
    <property type="entry name" value="P-loop containing nucleoside triphosphate hydrolases"/>
    <property type="match status" value="1"/>
</dbReference>
<feature type="domain" description="NB-ARC" evidence="7">
    <location>
        <begin position="198"/>
        <end position="351"/>
    </location>
</feature>
<keyword evidence="12" id="KW-1185">Reference proteome</keyword>
<dbReference type="InterPro" id="IPR032675">
    <property type="entry name" value="LRR_dom_sf"/>
</dbReference>
<dbReference type="Pfam" id="PF18052">
    <property type="entry name" value="Rx_N"/>
    <property type="match status" value="1"/>
</dbReference>
<evidence type="ECO:0000259" key="9">
    <source>
        <dbReference type="Pfam" id="PF23559"/>
    </source>
</evidence>
<dbReference type="InterPro" id="IPR056789">
    <property type="entry name" value="LRR_R13L1-DRL21"/>
</dbReference>
<evidence type="ECO:0000259" key="10">
    <source>
        <dbReference type="Pfam" id="PF25019"/>
    </source>
</evidence>
<name>A0AAV8FAF6_9POAL</name>
<feature type="domain" description="Disease resistance protein winged helix" evidence="9">
    <location>
        <begin position="458"/>
        <end position="528"/>
    </location>
</feature>
<evidence type="ECO:0000256" key="5">
    <source>
        <dbReference type="ARBA" id="ARBA00022821"/>
    </source>
</evidence>
<dbReference type="GO" id="GO:0006952">
    <property type="term" value="P:defense response"/>
    <property type="evidence" value="ECO:0007669"/>
    <property type="project" value="UniProtKB-KW"/>
</dbReference>
<sequence length="1260" mass="142957">MASWLASVVKELGNWVGAAAVQKLVDMGMESHLSKHRQPVDSKAALKRVETALPKIKAVMGVAEALKMKDPSTHTRNWVQQFRDAVDAAEDVLDELKYKELENMVQKQNQGDLVCEGSSSVSKKRKTCAITISDDILERLEEAVAMLDEATVGLEELRQRAKELGIHYLSESQLEVRTNLTRETTSFLSERKVFGRDAEKAQIISWLKRETEAPLSSFGIVGVGGLGKTTLAQSVYQELSRTSYFQETIWVCVSTEFSVKVITVKILGELGEECKDENPLNILQQRLEAKIQSKKILLILDDVWEDKKMGDWEQLIAPLRYAQQGSKILFTTRQKSVADLLARVISIEHESLPLKDLKEQELRLLFNSYAFYSFNPDEYGDLQAIGDQIVKKLHGSPLAAKVIGSLLNSHMDPYFWRRISSHDSLINSQQANNVMEVLKLSYYNLPGDLQVCFRFCSIFSQDHDFFKEDLIKMWMASGFLGQQSWEEQRPEDIGEDYFNILLRKSFFEVSKIKGQGYYVMHDLIHELATNVSEGECCRVGRNDKSIYIPSTIRHVSVHESQIQKVSHLKNIRSLVITTIGEQQDKTVPKFFVLLNNLVIKSLRLLKIHANRCCKLQEEVSYLVHLRYLSIYIPYPLFQYIIHAPIYKLYHLLVLEVIGSEDSEIETTGMANLVNLRYIRFPNLIIKTICGVHMMTSLHEFTFFVGPESGHRINELCTLNNLRSLDIYNIENIRDPSEAASANLLGKENLQSLQLICTPHETNLNNPEQILDNLQPHQNLMELAIRGYKGQRFPMWMMGEMPLLNLSTLKLHQCPYLNNLSSFGQMTSLKELEIYNCPNMDKLPDMPLSLTKFRVHDVGLTALPGLSVHTSTMLPQKSFLRFVYISRCPNLITLNGFLHQDTVQLHGLEDLGITNCENLAQLPMHAFTTCLSLKNLFIEDCPNLTWLPCLPHSLISFKIDGIGVSALPEYFHSFGSSGGPSPSSFIASSIEKIDIWNCPNLISLNGFLEQENIEFRAINEFWVVNCENLIQIPKGGFSKFVSVNYLDIRDCPKLVAVDNHNTLLPSKLRELCMNNCGELDVPLMESSSRLTTLTQLAIFNSPNITRIPSTENVFGSLSKLEIGNCPKLIEIELSLMRQTHNVDRVSNFASLKINFLSIDELALLLIEPLRSLRSVSHLFVSYCSMIDTQRVEQWLLQNSSTLRELTIWNASTLRSLPAAMARLTSLEHLTIQRADLLVELPELPASLKTREIKSSDGADKF</sequence>
<dbReference type="FunFam" id="3.40.50.300:FF:001091">
    <property type="entry name" value="Probable disease resistance protein At1g61300"/>
    <property type="match status" value="1"/>
</dbReference>
<dbReference type="Gene3D" id="3.40.50.300">
    <property type="entry name" value="P-loop containing nucleotide triphosphate hydrolases"/>
    <property type="match status" value="1"/>
</dbReference>
<keyword evidence="3" id="KW-0677">Repeat</keyword>
<dbReference type="SUPFAM" id="SSF52058">
    <property type="entry name" value="L domain-like"/>
    <property type="match status" value="2"/>
</dbReference>
<keyword evidence="5" id="KW-0611">Plant defense</keyword>
<dbReference type="Pfam" id="PF25019">
    <property type="entry name" value="LRR_R13L1-DRL21"/>
    <property type="match status" value="1"/>
</dbReference>